<keyword evidence="1" id="KW-0472">Membrane</keyword>
<dbReference type="RefSeq" id="WP_366924646.1">
    <property type="nucleotide sequence ID" value="NZ_CP121694.1"/>
</dbReference>
<proteinExistence type="predicted"/>
<dbReference type="Proteomes" id="UP001329915">
    <property type="component" value="Chromosome"/>
</dbReference>
<organism evidence="2 3">
    <name type="scientific">Metallumcola ferriviriculae</name>
    <dbReference type="NCBI Taxonomy" id="3039180"/>
    <lineage>
        <taxon>Bacteria</taxon>
        <taxon>Bacillati</taxon>
        <taxon>Bacillota</taxon>
        <taxon>Clostridia</taxon>
        <taxon>Neomoorellales</taxon>
        <taxon>Desulfitibacteraceae</taxon>
        <taxon>Metallumcola</taxon>
    </lineage>
</organism>
<sequence length="150" mass="16315">MIDTLLRGTIIGFVATIPYILISWVLYTMGISPSTVVHYGAVLITPPGTPITTLPLLLGLLAVTISGTFMGNVLSLLIRWTGSDYILLKSTGFGIVLWIVHSKVLPAVIEPRLFKILPVSMVLQAFIVAGIWGIAAGYTYQIIDKIMETR</sequence>
<evidence type="ECO:0000256" key="1">
    <source>
        <dbReference type="SAM" id="Phobius"/>
    </source>
</evidence>
<name>A0AAU0UNR0_9FIRM</name>
<keyword evidence="1" id="KW-1133">Transmembrane helix</keyword>
<reference evidence="2 3" key="1">
    <citation type="submission" date="2023-04" db="EMBL/GenBank/DDBJ databases">
        <authorList>
            <person name="Hsu D."/>
        </authorList>
    </citation>
    <scope>NUCLEOTIDE SEQUENCE [LARGE SCALE GENOMIC DNA]</scope>
    <source>
        <strain evidence="2 3">MK1</strain>
    </source>
</reference>
<evidence type="ECO:0000313" key="2">
    <source>
        <dbReference type="EMBL" id="WRO21817.1"/>
    </source>
</evidence>
<keyword evidence="3" id="KW-1185">Reference proteome</keyword>
<accession>A0AAU0UNR0</accession>
<evidence type="ECO:0000313" key="3">
    <source>
        <dbReference type="Proteomes" id="UP001329915"/>
    </source>
</evidence>
<dbReference type="EMBL" id="CP121694">
    <property type="protein sequence ID" value="WRO21817.1"/>
    <property type="molecule type" value="Genomic_DNA"/>
</dbReference>
<keyword evidence="1" id="KW-0812">Transmembrane</keyword>
<feature type="transmembrane region" description="Helical" evidence="1">
    <location>
        <begin position="85"/>
        <end position="101"/>
    </location>
</feature>
<feature type="transmembrane region" description="Helical" evidence="1">
    <location>
        <begin position="5"/>
        <end position="27"/>
    </location>
</feature>
<dbReference type="AlphaFoldDB" id="A0AAU0UNR0"/>
<protein>
    <submittedName>
        <fullName evidence="2">Uncharacterized protein</fullName>
    </submittedName>
</protein>
<feature type="transmembrane region" description="Helical" evidence="1">
    <location>
        <begin position="56"/>
        <end position="78"/>
    </location>
</feature>
<dbReference type="KEGG" id="dbc:MFMK1_001638"/>
<gene>
    <name evidence="2" type="ORF">MFMK1_001638</name>
</gene>
<feature type="transmembrane region" description="Helical" evidence="1">
    <location>
        <begin position="121"/>
        <end position="140"/>
    </location>
</feature>